<evidence type="ECO:0000259" key="13">
    <source>
        <dbReference type="PROSITE" id="PS51999"/>
    </source>
</evidence>
<name>A0A177WGG7_BATDL</name>
<dbReference type="InterPro" id="IPR013824">
    <property type="entry name" value="Topo_IA_cen_sub1"/>
</dbReference>
<dbReference type="eggNOG" id="KOG1956">
    <property type="taxonomic scope" value="Eukaryota"/>
</dbReference>
<dbReference type="SMART" id="SM00437">
    <property type="entry name" value="TOP1Ac"/>
    <property type="match status" value="1"/>
</dbReference>
<dbReference type="GO" id="GO:0008270">
    <property type="term" value="F:zinc ion binding"/>
    <property type="evidence" value="ECO:0007669"/>
    <property type="project" value="UniProtKB-KW"/>
</dbReference>
<reference evidence="15 16" key="2">
    <citation type="submission" date="2016-05" db="EMBL/GenBank/DDBJ databases">
        <title>Lineage-specific infection strategies underlie the spectrum of fungal disease in amphibians.</title>
        <authorList>
            <person name="Cuomo C.A."/>
            <person name="Farrer R.A."/>
            <person name="James T."/>
            <person name="Longcore J."/>
            <person name="Birren B."/>
        </authorList>
    </citation>
    <scope>NUCLEOTIDE SEQUENCE [LARGE SCALE GENOMIC DNA]</scope>
    <source>
        <strain evidence="15 16">JEL423</strain>
    </source>
</reference>
<comment type="similarity">
    <text evidence="2 11">Belongs to the type IA topoisomerase family.</text>
</comment>
<dbReference type="Gene3D" id="1.10.290.10">
    <property type="entry name" value="Topoisomerase I, domain 4"/>
    <property type="match status" value="1"/>
</dbReference>
<evidence type="ECO:0000256" key="11">
    <source>
        <dbReference type="RuleBase" id="RU362092"/>
    </source>
</evidence>
<evidence type="ECO:0000256" key="7">
    <source>
        <dbReference type="ARBA" id="ARBA00023029"/>
    </source>
</evidence>
<dbReference type="OrthoDB" id="430051at2759"/>
<dbReference type="InterPro" id="IPR006171">
    <property type="entry name" value="TOPRIM_dom"/>
</dbReference>
<dbReference type="EMBL" id="DS022302">
    <property type="protein sequence ID" value="OAJ39207.1"/>
    <property type="molecule type" value="Genomic_DNA"/>
</dbReference>
<feature type="domain" description="Toprim" evidence="12">
    <location>
        <begin position="1"/>
        <end position="94"/>
    </location>
</feature>
<evidence type="ECO:0000259" key="12">
    <source>
        <dbReference type="PROSITE" id="PS50880"/>
    </source>
</evidence>
<comment type="function">
    <text evidence="11">Introduces a single-strand break via transesterification at a target site in duplex DNA. Releases the supercoiling and torsional tension of DNA introduced during the DNA replication and transcription by transiently cleaving and rejoining one strand of the DNA duplex. The scissile phosphodiester is attacked by the catalytic tyrosine of the enzyme, resulting in the formation of a DNA-(5'-phosphotyrosyl)-enzyme intermediate and the expulsion of a 3'-OH DNA strand.</text>
</comment>
<evidence type="ECO:0000313" key="15">
    <source>
        <dbReference type="EMBL" id="OAJ39207.1"/>
    </source>
</evidence>
<protein>
    <recommendedName>
        <fullName evidence="3 11">DNA topoisomerase</fullName>
        <ecNumber evidence="3 11">5.6.2.1</ecNumber>
    </recommendedName>
</protein>
<dbReference type="STRING" id="403673.A0A177WGG7"/>
<reference evidence="15 16" key="1">
    <citation type="submission" date="2006-10" db="EMBL/GenBank/DDBJ databases">
        <title>The Genome Sequence of Batrachochytrium dendrobatidis JEL423.</title>
        <authorList>
            <consortium name="The Broad Institute Genome Sequencing Platform"/>
            <person name="Birren B."/>
            <person name="Lander E."/>
            <person name="Galagan J."/>
            <person name="Cuomo C."/>
            <person name="Devon K."/>
            <person name="Jaffe D."/>
            <person name="Butler J."/>
            <person name="Alvarez P."/>
            <person name="Gnerre S."/>
            <person name="Grabherr M."/>
            <person name="Kleber M."/>
            <person name="Mauceli E."/>
            <person name="Brockman W."/>
            <person name="Young S."/>
            <person name="LaButti K."/>
            <person name="Sykes S."/>
            <person name="DeCaprio D."/>
            <person name="Crawford M."/>
            <person name="Koehrsen M."/>
            <person name="Engels R."/>
            <person name="Montgomery P."/>
            <person name="Pearson M."/>
            <person name="Howarth C."/>
            <person name="Larson L."/>
            <person name="White J."/>
            <person name="O'Leary S."/>
            <person name="Kodira C."/>
            <person name="Zeng Q."/>
            <person name="Yandava C."/>
            <person name="Alvarado L."/>
            <person name="Longcore J."/>
            <person name="James T."/>
        </authorList>
    </citation>
    <scope>NUCLEOTIDE SEQUENCE [LARGE SCALE GENOMIC DNA]</scope>
    <source>
        <strain evidence="15 16">JEL423</strain>
    </source>
</reference>
<dbReference type="Gene3D" id="2.70.20.10">
    <property type="entry name" value="Topoisomerase I, domain 3"/>
    <property type="match status" value="1"/>
</dbReference>
<evidence type="ECO:0000256" key="6">
    <source>
        <dbReference type="ARBA" id="ARBA00022833"/>
    </source>
</evidence>
<keyword evidence="6" id="KW-0862">Zinc</keyword>
<feature type="domain" description="GRF-type" evidence="13">
    <location>
        <begin position="815"/>
        <end position="859"/>
    </location>
</feature>
<dbReference type="Pfam" id="PF06839">
    <property type="entry name" value="Zn_ribbon_GRF"/>
    <property type="match status" value="2"/>
</dbReference>
<dbReference type="Gene3D" id="3.40.50.140">
    <property type="match status" value="1"/>
</dbReference>
<dbReference type="Proteomes" id="UP000077115">
    <property type="component" value="Unassembled WGS sequence"/>
</dbReference>
<organism evidence="15 16">
    <name type="scientific">Batrachochytrium dendrobatidis (strain JEL423)</name>
    <dbReference type="NCBI Taxonomy" id="403673"/>
    <lineage>
        <taxon>Eukaryota</taxon>
        <taxon>Fungi</taxon>
        <taxon>Fungi incertae sedis</taxon>
        <taxon>Chytridiomycota</taxon>
        <taxon>Chytridiomycota incertae sedis</taxon>
        <taxon>Chytridiomycetes</taxon>
        <taxon>Rhizophydiales</taxon>
        <taxon>Rhizophydiales incertae sedis</taxon>
        <taxon>Batrachochytrium</taxon>
    </lineage>
</organism>
<dbReference type="EC" id="5.6.2.1" evidence="3 11"/>
<feature type="domain" description="GRF-type" evidence="13">
    <location>
        <begin position="739"/>
        <end position="792"/>
    </location>
</feature>
<evidence type="ECO:0000256" key="4">
    <source>
        <dbReference type="ARBA" id="ARBA00022723"/>
    </source>
</evidence>
<dbReference type="FunFam" id="1.10.290.10:FF:000001">
    <property type="entry name" value="DNA topoisomerase"/>
    <property type="match status" value="1"/>
</dbReference>
<dbReference type="Gene3D" id="3.30.65.10">
    <property type="entry name" value="Bacterial Topoisomerase I, domain 1"/>
    <property type="match status" value="1"/>
</dbReference>
<dbReference type="CDD" id="cd00186">
    <property type="entry name" value="TOP1Ac"/>
    <property type="match status" value="1"/>
</dbReference>
<feature type="domain" description="Topo IA-type catalytic" evidence="14">
    <location>
        <begin position="105"/>
        <end position="525"/>
    </location>
</feature>
<sequence>MTALLGHLMESDFSPEWKSWRMATLQHLFGAPIQKKVKQDMKGLADNLRAKSRQSEMLVIWTDCDREGENIGAEVVQVCRETNPNIIVKRAREIKQAWNRLVELDWRAAAAVDARTELDLRIGAVFTRFQTLQLQGHFKELSEQILSYGPCQFPTLGFVVDRFRKVQSFIPEKFWSITLEVTRNGLRAVFGWSRNHLFNRHIVLALYELCMKNPVCTISKVEAKPKSKWAPLPLTTVELQKVGSRFLHMSSDRVMQVAEALYNRGIVSYPRTETDCFDDKFDLMPLIEKQTQSQEWGSYAASLLNGKFTKPRKGKNNDQAHPPIHPVRAAFDLSGDEKKVFDYITRRFLACCSAAARGQETVVDLELSQEKFTSSGLMILERNYLEVFPYEKWSDSDIPTFSVGERVEPSLLEMREGSTTRPTMLTEADLITLMDKSGIGTDATIHEHIKKILDREYARKENIYFFPTTLGMALVTAYDEMDIDLSLSRPFLRSLTEANMKKICDGARQREDVVSESIELYKNVFIAAFGQASKLHESCAKFFGHAPDATPQRADRFNDVAIRNCPKCRLPMTLRVLPNNTKMIGCSGYPACREVLFLPSFVTNVAKSENTCSTCGNATEPTSKLQLSFRPHSVPPTIPLEYDTCVWCDDQLLELFSFERGRNRAPPQQQSGSTISENIHNYPPPPPPSAGAAAITTSFSSTPLTQISPPRYNAPQHHPLQTNQRNPTFNSVDEGAQMCLCLMPLLELTVRKEGPNQGRIFLSCPKPKDDPTRCHIFQASLCIINLFWKDDMAQNRDQSFGERSGGSRSSHTQTCSCLSVCSLLTVRKEGPNQGRQFYACSKAQTDPTRCTFFLWVDDQSVTTGKNGESVQVYLWNGL</sequence>
<dbReference type="InterPro" id="IPR013826">
    <property type="entry name" value="Topo_IA_cen_sub3"/>
</dbReference>
<dbReference type="Gene3D" id="1.10.460.10">
    <property type="entry name" value="Topoisomerase I, domain 2"/>
    <property type="match status" value="1"/>
</dbReference>
<dbReference type="InterPro" id="IPR023405">
    <property type="entry name" value="Topo_IA_core_domain"/>
</dbReference>
<dbReference type="SMART" id="SM00436">
    <property type="entry name" value="TOP1Bc"/>
    <property type="match status" value="1"/>
</dbReference>
<dbReference type="GO" id="GO:0006265">
    <property type="term" value="P:DNA topological change"/>
    <property type="evidence" value="ECO:0007669"/>
    <property type="project" value="InterPro"/>
</dbReference>
<evidence type="ECO:0000256" key="9">
    <source>
        <dbReference type="ARBA" id="ARBA00023235"/>
    </source>
</evidence>
<dbReference type="Pfam" id="PF01751">
    <property type="entry name" value="Toprim"/>
    <property type="match status" value="1"/>
</dbReference>
<dbReference type="InterPro" id="IPR013497">
    <property type="entry name" value="Topo_IA_cen"/>
</dbReference>
<dbReference type="AlphaFoldDB" id="A0A177WGG7"/>
<keyword evidence="7 11" id="KW-0799">Topoisomerase</keyword>
<dbReference type="Pfam" id="PF01131">
    <property type="entry name" value="Topoisom_bac"/>
    <property type="match status" value="1"/>
</dbReference>
<dbReference type="GO" id="GO:0006310">
    <property type="term" value="P:DNA recombination"/>
    <property type="evidence" value="ECO:0007669"/>
    <property type="project" value="TreeGrafter"/>
</dbReference>
<dbReference type="GO" id="GO:0031422">
    <property type="term" value="C:RecQ family helicase-topoisomerase III complex"/>
    <property type="evidence" value="ECO:0007669"/>
    <property type="project" value="TreeGrafter"/>
</dbReference>
<evidence type="ECO:0000256" key="8">
    <source>
        <dbReference type="ARBA" id="ARBA00023125"/>
    </source>
</evidence>
<dbReference type="InterPro" id="IPR003602">
    <property type="entry name" value="Topo_IA_DNA-bd_dom"/>
</dbReference>
<keyword evidence="5 10" id="KW-0863">Zinc-finger</keyword>
<evidence type="ECO:0000256" key="3">
    <source>
        <dbReference type="ARBA" id="ARBA00012891"/>
    </source>
</evidence>
<evidence type="ECO:0000256" key="1">
    <source>
        <dbReference type="ARBA" id="ARBA00000213"/>
    </source>
</evidence>
<keyword evidence="8 11" id="KW-0238">DNA-binding</keyword>
<dbReference type="PANTHER" id="PTHR11390">
    <property type="entry name" value="PROKARYOTIC DNA TOPOISOMERASE"/>
    <property type="match status" value="1"/>
</dbReference>
<dbReference type="GO" id="GO:0006281">
    <property type="term" value="P:DNA repair"/>
    <property type="evidence" value="ECO:0007669"/>
    <property type="project" value="TreeGrafter"/>
</dbReference>
<dbReference type="VEuPathDB" id="FungiDB:BDEG_23071"/>
<proteinExistence type="inferred from homology"/>
<dbReference type="InterPro" id="IPR013825">
    <property type="entry name" value="Topo_IA_cen_sub2"/>
</dbReference>
<dbReference type="GO" id="GO:0005634">
    <property type="term" value="C:nucleus"/>
    <property type="evidence" value="ECO:0007669"/>
    <property type="project" value="TreeGrafter"/>
</dbReference>
<dbReference type="PRINTS" id="PR00417">
    <property type="entry name" value="PRTPISMRASEI"/>
</dbReference>
<evidence type="ECO:0000313" key="16">
    <source>
        <dbReference type="Proteomes" id="UP000077115"/>
    </source>
</evidence>
<keyword evidence="4" id="KW-0479">Metal-binding</keyword>
<keyword evidence="9 11" id="KW-0413">Isomerase</keyword>
<dbReference type="PANTHER" id="PTHR11390:SF21">
    <property type="entry name" value="DNA TOPOISOMERASE 3-ALPHA"/>
    <property type="match status" value="1"/>
</dbReference>
<evidence type="ECO:0000256" key="2">
    <source>
        <dbReference type="ARBA" id="ARBA00009446"/>
    </source>
</evidence>
<dbReference type="PROSITE" id="PS52039">
    <property type="entry name" value="TOPO_IA_2"/>
    <property type="match status" value="1"/>
</dbReference>
<dbReference type="PROSITE" id="PS51999">
    <property type="entry name" value="ZF_GRF"/>
    <property type="match status" value="2"/>
</dbReference>
<comment type="catalytic activity">
    <reaction evidence="1 11">
        <text>ATP-independent breakage of single-stranded DNA, followed by passage and rejoining.</text>
        <dbReference type="EC" id="5.6.2.1"/>
    </reaction>
</comment>
<evidence type="ECO:0000256" key="10">
    <source>
        <dbReference type="PROSITE-ProRule" id="PRU01343"/>
    </source>
</evidence>
<evidence type="ECO:0000259" key="14">
    <source>
        <dbReference type="PROSITE" id="PS52039"/>
    </source>
</evidence>
<dbReference type="InterPro" id="IPR003601">
    <property type="entry name" value="Topo_IA_2"/>
</dbReference>
<dbReference type="GO" id="GO:0003917">
    <property type="term" value="F:DNA topoisomerase type I (single strand cut, ATP-independent) activity"/>
    <property type="evidence" value="ECO:0007669"/>
    <property type="project" value="UniProtKB-EC"/>
</dbReference>
<dbReference type="InterPro" id="IPR010666">
    <property type="entry name" value="Znf_GRF"/>
</dbReference>
<accession>A0A177WGG7</accession>
<dbReference type="GO" id="GO:0003677">
    <property type="term" value="F:DNA binding"/>
    <property type="evidence" value="ECO:0007669"/>
    <property type="project" value="UniProtKB-KW"/>
</dbReference>
<evidence type="ECO:0000256" key="5">
    <source>
        <dbReference type="ARBA" id="ARBA00022771"/>
    </source>
</evidence>
<dbReference type="InterPro" id="IPR000380">
    <property type="entry name" value="Topo_IA"/>
</dbReference>
<dbReference type="SUPFAM" id="SSF56712">
    <property type="entry name" value="Prokaryotic type I DNA topoisomerase"/>
    <property type="match status" value="1"/>
</dbReference>
<dbReference type="PROSITE" id="PS50880">
    <property type="entry name" value="TOPRIM"/>
    <property type="match status" value="1"/>
</dbReference>
<gene>
    <name evidence="15" type="ORF">BDEG_23071</name>
</gene>